<proteinExistence type="predicted"/>
<dbReference type="Pfam" id="PF00400">
    <property type="entry name" value="WD40"/>
    <property type="match status" value="2"/>
</dbReference>
<evidence type="ECO:0000256" key="4">
    <source>
        <dbReference type="SAM" id="SignalP"/>
    </source>
</evidence>
<dbReference type="RefSeq" id="WP_385870654.1">
    <property type="nucleotide sequence ID" value="NZ_JBHSYM010000125.1"/>
</dbReference>
<keyword evidence="1" id="KW-0053">Apoptosis</keyword>
<keyword evidence="4" id="KW-0732">Signal</keyword>
<evidence type="ECO:0000256" key="2">
    <source>
        <dbReference type="PROSITE-ProRule" id="PRU00221"/>
    </source>
</evidence>
<dbReference type="Gene3D" id="3.40.50.300">
    <property type="entry name" value="P-loop containing nucleotide triphosphate hydrolases"/>
    <property type="match status" value="1"/>
</dbReference>
<organism evidence="6 7">
    <name type="scientific">Streptomyces viridiviolaceus</name>
    <dbReference type="NCBI Taxonomy" id="68282"/>
    <lineage>
        <taxon>Bacteria</taxon>
        <taxon>Bacillati</taxon>
        <taxon>Actinomycetota</taxon>
        <taxon>Actinomycetes</taxon>
        <taxon>Kitasatosporales</taxon>
        <taxon>Streptomycetaceae</taxon>
        <taxon>Streptomyces</taxon>
    </lineage>
</organism>
<gene>
    <name evidence="6" type="ORF">ACFQMH_41640</name>
</gene>
<feature type="repeat" description="WD" evidence="2">
    <location>
        <begin position="628"/>
        <end position="669"/>
    </location>
</feature>
<reference evidence="7" key="1">
    <citation type="journal article" date="2019" name="Int. J. Syst. Evol. Microbiol.">
        <title>The Global Catalogue of Microorganisms (GCM) 10K type strain sequencing project: providing services to taxonomists for standard genome sequencing and annotation.</title>
        <authorList>
            <consortium name="The Broad Institute Genomics Platform"/>
            <consortium name="The Broad Institute Genome Sequencing Center for Infectious Disease"/>
            <person name="Wu L."/>
            <person name="Ma J."/>
        </authorList>
    </citation>
    <scope>NUCLEOTIDE SEQUENCE [LARGE SCALE GENOMIC DNA]</scope>
    <source>
        <strain evidence="7">JCM 4855</strain>
    </source>
</reference>
<dbReference type="SUPFAM" id="SSF52540">
    <property type="entry name" value="P-loop containing nucleoside triphosphate hydrolases"/>
    <property type="match status" value="1"/>
</dbReference>
<accession>A0ABW2EHF5</accession>
<dbReference type="InterPro" id="IPR036322">
    <property type="entry name" value="WD40_repeat_dom_sf"/>
</dbReference>
<feature type="chain" id="PRO_5045810954" evidence="4">
    <location>
        <begin position="24"/>
        <end position="677"/>
    </location>
</feature>
<evidence type="ECO:0000313" key="6">
    <source>
        <dbReference type="EMBL" id="MFC7018076.1"/>
    </source>
</evidence>
<evidence type="ECO:0000256" key="3">
    <source>
        <dbReference type="SAM" id="Phobius"/>
    </source>
</evidence>
<dbReference type="PROSITE" id="PS50082">
    <property type="entry name" value="WD_REPEATS_2"/>
    <property type="match status" value="2"/>
</dbReference>
<keyword evidence="3" id="KW-0812">Transmembrane</keyword>
<keyword evidence="2" id="KW-0853">WD repeat</keyword>
<dbReference type="PANTHER" id="PTHR22845:SF5">
    <property type="entry name" value="APOPTOTIC PROTEASE-ACTIVATING FACTOR 1"/>
    <property type="match status" value="1"/>
</dbReference>
<dbReference type="PANTHER" id="PTHR22845">
    <property type="entry name" value="APOPTOTIC PROTEASE-ACTIVATING FACTOR 1"/>
    <property type="match status" value="1"/>
</dbReference>
<dbReference type="Proteomes" id="UP001596409">
    <property type="component" value="Unassembled WGS sequence"/>
</dbReference>
<feature type="repeat" description="WD" evidence="2">
    <location>
        <begin position="586"/>
        <end position="627"/>
    </location>
</feature>
<evidence type="ECO:0000256" key="1">
    <source>
        <dbReference type="ARBA" id="ARBA00022703"/>
    </source>
</evidence>
<name>A0ABW2EHF5_9ACTN</name>
<evidence type="ECO:0000259" key="5">
    <source>
        <dbReference type="Pfam" id="PF00931"/>
    </source>
</evidence>
<dbReference type="Gene3D" id="2.130.10.10">
    <property type="entry name" value="YVTN repeat-like/Quinoprotein amine dehydrogenase"/>
    <property type="match status" value="1"/>
</dbReference>
<keyword evidence="3" id="KW-1133">Transmembrane helix</keyword>
<dbReference type="InterPro" id="IPR002182">
    <property type="entry name" value="NB-ARC"/>
</dbReference>
<dbReference type="SUPFAM" id="SSF50978">
    <property type="entry name" value="WD40 repeat-like"/>
    <property type="match status" value="1"/>
</dbReference>
<comment type="caution">
    <text evidence="6">The sequence shown here is derived from an EMBL/GenBank/DDBJ whole genome shotgun (WGS) entry which is preliminary data.</text>
</comment>
<evidence type="ECO:0000313" key="7">
    <source>
        <dbReference type="Proteomes" id="UP001596409"/>
    </source>
</evidence>
<keyword evidence="3" id="KW-0472">Membrane</keyword>
<protein>
    <submittedName>
        <fullName evidence="6">NB-ARC domain-containing protein</fullName>
    </submittedName>
</protein>
<feature type="transmembrane region" description="Helical" evidence="3">
    <location>
        <begin position="43"/>
        <end position="62"/>
    </location>
</feature>
<feature type="non-terminal residue" evidence="6">
    <location>
        <position position="677"/>
    </location>
</feature>
<dbReference type="InterPro" id="IPR015943">
    <property type="entry name" value="WD40/YVTN_repeat-like_dom_sf"/>
</dbReference>
<feature type="signal peptide" evidence="4">
    <location>
        <begin position="1"/>
        <end position="23"/>
    </location>
</feature>
<sequence length="677" mass="72906">MGTALLAGGAAVVASGISAAINAATGDTHWPGVLDWLRRNPWHFSIGLTLFAAILAGVAAWVQEQPGGAADDPAPPEPADIPEWVIDRAEKRRVVAAVCGRRRTVGITTLLTGAGGFGKTTLAQVVSADRRVQKRFNKRIYTVTIGRDVSGRAAIAAKVAEAARFITGDTSEFDDPDLAGAHLGRLLDTRPRTLLVLDDVWEPEQLAPFLHGGRSCVRLVTTRIPSLLPVGAQAIQVDEMSPTQARTILTQDLPRLPGTLIDDLRAATGRWPLLLRLTNRLITEQVATGATAATAASDMLQRLRDQGPAGVDDPAVTLDLDDPKQRSRAVRATVEAAITLLPPGGRDRFTDLALFAEDEAVPVTLIAALWQATGGLSEPQSRTLCRDMQRLSLLTLTPDQGGRVTLHDVIRDYLRGELGDQALRRLNQQLIDLVAASVPPASPVTVSAEAPDRAWWQLQEPYLLDHLIEHLVAAGRPADAEAVASDVRWVETRLNQRGASAPWSDLSRIPTSRAAAHARPLAQAAHLLTPTDPPHALRNVLYSRLEPLAQWRDQVIARQEDRTLFPLLVNQWAPPDVPDPAFLRALAGHEDWVRSVVGAPDGNWLATGGDDRTVRIWERASGTCVAVLTGHNDWVRSVAIAPDGGWLVSGSDDKSVRVWDWASGTCVAVLVGHSAAV</sequence>
<dbReference type="Gene3D" id="1.10.10.10">
    <property type="entry name" value="Winged helix-like DNA-binding domain superfamily/Winged helix DNA-binding domain"/>
    <property type="match status" value="1"/>
</dbReference>
<dbReference type="InterPro" id="IPR027417">
    <property type="entry name" value="P-loop_NTPase"/>
</dbReference>
<feature type="domain" description="NB-ARC" evidence="5">
    <location>
        <begin position="110"/>
        <end position="227"/>
    </location>
</feature>
<dbReference type="EMBL" id="JBHSYM010000125">
    <property type="protein sequence ID" value="MFC7018076.1"/>
    <property type="molecule type" value="Genomic_DNA"/>
</dbReference>
<keyword evidence="7" id="KW-1185">Reference proteome</keyword>
<dbReference type="InterPro" id="IPR001680">
    <property type="entry name" value="WD40_rpt"/>
</dbReference>
<dbReference type="InterPro" id="IPR036388">
    <property type="entry name" value="WH-like_DNA-bd_sf"/>
</dbReference>
<dbReference type="PROSITE" id="PS50294">
    <property type="entry name" value="WD_REPEATS_REGION"/>
    <property type="match status" value="2"/>
</dbReference>
<dbReference type="SMART" id="SM00320">
    <property type="entry name" value="WD40"/>
    <property type="match status" value="2"/>
</dbReference>
<dbReference type="Pfam" id="PF00931">
    <property type="entry name" value="NB-ARC"/>
    <property type="match status" value="1"/>
</dbReference>